<keyword evidence="2" id="KW-1185">Reference proteome</keyword>
<dbReference type="RefSeq" id="WP_319007520.1">
    <property type="nucleotide sequence ID" value="NZ_JAWJZF010000162.1"/>
</dbReference>
<comment type="caution">
    <text evidence="1">The sequence shown here is derived from an EMBL/GenBank/DDBJ whole genome shotgun (WGS) entry which is preliminary data.</text>
</comment>
<sequence length="47" mass="5323">MRDWVAVCPQLGDPAVRLYLILRSLVIDKHGPVRKLTLAELCHLLPC</sequence>
<name>A0ABU4K084_9ACTN</name>
<proteinExistence type="predicted"/>
<evidence type="ECO:0000313" key="1">
    <source>
        <dbReference type="EMBL" id="MDX2290929.1"/>
    </source>
</evidence>
<dbReference type="Proteomes" id="UP001278571">
    <property type="component" value="Unassembled WGS sequence"/>
</dbReference>
<reference evidence="1 2" key="1">
    <citation type="submission" date="2023-10" db="EMBL/GenBank/DDBJ databases">
        <authorList>
            <person name="Wang X.X."/>
        </authorList>
    </citation>
    <scope>NUCLEOTIDE SEQUENCE [LARGE SCALE GENOMIC DNA]</scope>
    <source>
        <strain evidence="1 2">NBRC 12816</strain>
    </source>
</reference>
<evidence type="ECO:0000313" key="2">
    <source>
        <dbReference type="Proteomes" id="UP001278571"/>
    </source>
</evidence>
<protein>
    <submittedName>
        <fullName evidence="1">Uncharacterized protein</fullName>
    </submittedName>
</protein>
<accession>A0ABU4K084</accession>
<gene>
    <name evidence="1" type="ORF">R2363_01840</name>
</gene>
<organism evidence="1 2">
    <name type="scientific">Streptomyces roseolus</name>
    <dbReference type="NCBI Taxonomy" id="67358"/>
    <lineage>
        <taxon>Bacteria</taxon>
        <taxon>Bacillati</taxon>
        <taxon>Actinomycetota</taxon>
        <taxon>Actinomycetes</taxon>
        <taxon>Kitasatosporales</taxon>
        <taxon>Streptomycetaceae</taxon>
        <taxon>Streptomyces</taxon>
    </lineage>
</organism>
<dbReference type="EMBL" id="JAWJZF010000162">
    <property type="protein sequence ID" value="MDX2290929.1"/>
    <property type="molecule type" value="Genomic_DNA"/>
</dbReference>